<reference evidence="1 2" key="1">
    <citation type="journal article" date="2024" name="G3 (Bethesda)">
        <title>Genome assembly of Hibiscus sabdariffa L. provides insights into metabolisms of medicinal natural products.</title>
        <authorList>
            <person name="Kim T."/>
        </authorList>
    </citation>
    <scope>NUCLEOTIDE SEQUENCE [LARGE SCALE GENOMIC DNA]</scope>
    <source>
        <strain evidence="1">TK-2024</strain>
        <tissue evidence="1">Old leaves</tissue>
    </source>
</reference>
<gene>
    <name evidence="1" type="ORF">V6N12_013623</name>
</gene>
<sequence>MASSTDTSLSQNSACSSGEFPLVIVSADALHSGRCTSTLPADTSSLARFEVVGVDTRLGPDGSKVHHSQLGHLAGSVDKELNNETGLISEGTSSSSLPSLQQEAGREIAMQSPISDSLQQDPEEETTAQFHVDHPSGLFQRHGVELALLSGSETDLGVQPDSVFPHLDDAMSVEGISFKVACQGVAKEVLNVVKQGEC</sequence>
<name>A0ABR2C9W7_9ROSI</name>
<accession>A0ABR2C9W7</accession>
<keyword evidence="2" id="KW-1185">Reference proteome</keyword>
<proteinExistence type="predicted"/>
<organism evidence="1 2">
    <name type="scientific">Hibiscus sabdariffa</name>
    <name type="common">roselle</name>
    <dbReference type="NCBI Taxonomy" id="183260"/>
    <lineage>
        <taxon>Eukaryota</taxon>
        <taxon>Viridiplantae</taxon>
        <taxon>Streptophyta</taxon>
        <taxon>Embryophyta</taxon>
        <taxon>Tracheophyta</taxon>
        <taxon>Spermatophyta</taxon>
        <taxon>Magnoliopsida</taxon>
        <taxon>eudicotyledons</taxon>
        <taxon>Gunneridae</taxon>
        <taxon>Pentapetalae</taxon>
        <taxon>rosids</taxon>
        <taxon>malvids</taxon>
        <taxon>Malvales</taxon>
        <taxon>Malvaceae</taxon>
        <taxon>Malvoideae</taxon>
        <taxon>Hibiscus</taxon>
    </lineage>
</organism>
<evidence type="ECO:0000313" key="1">
    <source>
        <dbReference type="EMBL" id="KAK8516217.1"/>
    </source>
</evidence>
<evidence type="ECO:0000313" key="2">
    <source>
        <dbReference type="Proteomes" id="UP001472677"/>
    </source>
</evidence>
<comment type="caution">
    <text evidence="1">The sequence shown here is derived from an EMBL/GenBank/DDBJ whole genome shotgun (WGS) entry which is preliminary data.</text>
</comment>
<dbReference type="Proteomes" id="UP001472677">
    <property type="component" value="Unassembled WGS sequence"/>
</dbReference>
<protein>
    <submittedName>
        <fullName evidence="1">Uncharacterized protein</fullName>
    </submittedName>
</protein>
<dbReference type="EMBL" id="JBBPBM010000060">
    <property type="protein sequence ID" value="KAK8516217.1"/>
    <property type="molecule type" value="Genomic_DNA"/>
</dbReference>